<keyword evidence="3" id="KW-1185">Reference proteome</keyword>
<dbReference type="EMBL" id="CAUYUE010000003">
    <property type="protein sequence ID" value="CAK0751412.1"/>
    <property type="molecule type" value="Genomic_DNA"/>
</dbReference>
<evidence type="ECO:0000313" key="2">
    <source>
        <dbReference type="EMBL" id="CAK0751412.1"/>
    </source>
</evidence>
<accession>A0AAV1HYD5</accession>
<sequence>MAAYTGRNIMIVVDNSADSEQAVEWAAVNLYKPGDEFHLVHIVKDETEKLREYYQEKSLEAAANKYIQERFVPKLVAAGIVVCVDIVRRPDDESPQGAAIVKKADEIDAATIVLCPHQQDFTEGAFLNSVAKWVVMNSQRVVTVLHPYRLGHKKPYATNETHPAHA</sequence>
<evidence type="ECO:0000259" key="1">
    <source>
        <dbReference type="Pfam" id="PF00582"/>
    </source>
</evidence>
<gene>
    <name evidence="2" type="ORF">CVIRNUC_002066</name>
</gene>
<dbReference type="SUPFAM" id="SSF52402">
    <property type="entry name" value="Adenine nucleotide alpha hydrolases-like"/>
    <property type="match status" value="1"/>
</dbReference>
<dbReference type="Pfam" id="PF00582">
    <property type="entry name" value="Usp"/>
    <property type="match status" value="1"/>
</dbReference>
<name>A0AAV1HYD5_9CHLO</name>
<feature type="domain" description="UspA" evidence="1">
    <location>
        <begin position="7"/>
        <end position="145"/>
    </location>
</feature>
<dbReference type="CDD" id="cd23659">
    <property type="entry name" value="USP_At3g01520-like"/>
    <property type="match status" value="1"/>
</dbReference>
<protein>
    <recommendedName>
        <fullName evidence="1">UspA domain-containing protein</fullName>
    </recommendedName>
</protein>
<comment type="caution">
    <text evidence="2">The sequence shown here is derived from an EMBL/GenBank/DDBJ whole genome shotgun (WGS) entry which is preliminary data.</text>
</comment>
<dbReference type="Gene3D" id="3.40.50.620">
    <property type="entry name" value="HUPs"/>
    <property type="match status" value="1"/>
</dbReference>
<dbReference type="InterPro" id="IPR006016">
    <property type="entry name" value="UspA"/>
</dbReference>
<dbReference type="AlphaFoldDB" id="A0AAV1HYD5"/>
<reference evidence="2 3" key="1">
    <citation type="submission" date="2023-10" db="EMBL/GenBank/DDBJ databases">
        <authorList>
            <person name="Maclean D."/>
            <person name="Macfadyen A."/>
        </authorList>
    </citation>
    <scope>NUCLEOTIDE SEQUENCE [LARGE SCALE GENOMIC DNA]</scope>
</reference>
<proteinExistence type="predicted"/>
<dbReference type="Proteomes" id="UP001314263">
    <property type="component" value="Unassembled WGS sequence"/>
</dbReference>
<evidence type="ECO:0000313" key="3">
    <source>
        <dbReference type="Proteomes" id="UP001314263"/>
    </source>
</evidence>
<dbReference type="PANTHER" id="PTHR47583">
    <property type="entry name" value="ADENINE NUCLEOTIDE ALPHA HYDROLASES-LIKE SUPERFAMILY PROTEIN"/>
    <property type="match status" value="1"/>
</dbReference>
<dbReference type="PANTHER" id="PTHR47583:SF1">
    <property type="entry name" value="ADENINE NUCLEOTIDE ALPHA HYDROLASES-LIKE SUPERFAMILY PROTEIN"/>
    <property type="match status" value="1"/>
</dbReference>
<dbReference type="InterPro" id="IPR014729">
    <property type="entry name" value="Rossmann-like_a/b/a_fold"/>
</dbReference>
<organism evidence="2 3">
    <name type="scientific">Coccomyxa viridis</name>
    <dbReference type="NCBI Taxonomy" id="1274662"/>
    <lineage>
        <taxon>Eukaryota</taxon>
        <taxon>Viridiplantae</taxon>
        <taxon>Chlorophyta</taxon>
        <taxon>core chlorophytes</taxon>
        <taxon>Trebouxiophyceae</taxon>
        <taxon>Trebouxiophyceae incertae sedis</taxon>
        <taxon>Coccomyxaceae</taxon>
        <taxon>Coccomyxa</taxon>
    </lineage>
</organism>